<protein>
    <submittedName>
        <fullName evidence="1">Uncharacterized protein</fullName>
    </submittedName>
</protein>
<dbReference type="Proteomes" id="UP000318995">
    <property type="component" value="Unassembled WGS sequence"/>
</dbReference>
<gene>
    <name evidence="1" type="ORF">Pla111_30550</name>
</gene>
<name>A0A5C5VUR3_9BACT</name>
<dbReference type="EMBL" id="SJPH01000009">
    <property type="protein sequence ID" value="TWT41341.1"/>
    <property type="molecule type" value="Genomic_DNA"/>
</dbReference>
<evidence type="ECO:0000313" key="2">
    <source>
        <dbReference type="Proteomes" id="UP000318995"/>
    </source>
</evidence>
<accession>A0A5C5VUR3</accession>
<organism evidence="1 2">
    <name type="scientific">Botrimarina hoheduenensis</name>
    <dbReference type="NCBI Taxonomy" id="2528000"/>
    <lineage>
        <taxon>Bacteria</taxon>
        <taxon>Pseudomonadati</taxon>
        <taxon>Planctomycetota</taxon>
        <taxon>Planctomycetia</taxon>
        <taxon>Pirellulales</taxon>
        <taxon>Lacipirellulaceae</taxon>
        <taxon>Botrimarina</taxon>
    </lineage>
</organism>
<dbReference type="AlphaFoldDB" id="A0A5C5VUR3"/>
<keyword evidence="2" id="KW-1185">Reference proteome</keyword>
<proteinExistence type="predicted"/>
<comment type="caution">
    <text evidence="1">The sequence shown here is derived from an EMBL/GenBank/DDBJ whole genome shotgun (WGS) entry which is preliminary data.</text>
</comment>
<sequence length="117" mass="13579">MQQSITSLHLLSTKIAQSNRQALTCEFPFSSDCTFRFPPIYCLLQVFQESLQRTLNTRPKRAFCDPTVACNGPYRCWLYAFGNLVSPFHHEPKASFNFRIASWDGTLKYSFREVPLF</sequence>
<reference evidence="1 2" key="1">
    <citation type="submission" date="2019-02" db="EMBL/GenBank/DDBJ databases">
        <title>Deep-cultivation of Planctomycetes and their phenomic and genomic characterization uncovers novel biology.</title>
        <authorList>
            <person name="Wiegand S."/>
            <person name="Jogler M."/>
            <person name="Boedeker C."/>
            <person name="Pinto D."/>
            <person name="Vollmers J."/>
            <person name="Rivas-Marin E."/>
            <person name="Kohn T."/>
            <person name="Peeters S.H."/>
            <person name="Heuer A."/>
            <person name="Rast P."/>
            <person name="Oberbeckmann S."/>
            <person name="Bunk B."/>
            <person name="Jeske O."/>
            <person name="Meyerdierks A."/>
            <person name="Storesund J.E."/>
            <person name="Kallscheuer N."/>
            <person name="Luecker S."/>
            <person name="Lage O.M."/>
            <person name="Pohl T."/>
            <person name="Merkel B.J."/>
            <person name="Hornburger P."/>
            <person name="Mueller R.-W."/>
            <person name="Bruemmer F."/>
            <person name="Labrenz M."/>
            <person name="Spormann A.M."/>
            <person name="Op Den Camp H."/>
            <person name="Overmann J."/>
            <person name="Amann R."/>
            <person name="Jetten M.S.M."/>
            <person name="Mascher T."/>
            <person name="Medema M.H."/>
            <person name="Devos D.P."/>
            <person name="Kaster A.-K."/>
            <person name="Ovreas L."/>
            <person name="Rohde M."/>
            <person name="Galperin M.Y."/>
            <person name="Jogler C."/>
        </authorList>
    </citation>
    <scope>NUCLEOTIDE SEQUENCE [LARGE SCALE GENOMIC DNA]</scope>
    <source>
        <strain evidence="1 2">Pla111</strain>
    </source>
</reference>
<evidence type="ECO:0000313" key="1">
    <source>
        <dbReference type="EMBL" id="TWT41341.1"/>
    </source>
</evidence>